<evidence type="ECO:0000313" key="2">
    <source>
        <dbReference type="Proteomes" id="UP000238730"/>
    </source>
</evidence>
<evidence type="ECO:0000313" key="1">
    <source>
        <dbReference type="EMBL" id="PQJ62745.1"/>
    </source>
</evidence>
<name>A0A2S7VLB8_PHOAN</name>
<dbReference type="OrthoDB" id="6835762at2"/>
<dbReference type="Proteomes" id="UP000238730">
    <property type="component" value="Unassembled WGS sequence"/>
</dbReference>
<dbReference type="InterPro" id="IPR007488">
    <property type="entry name" value="DUF535"/>
</dbReference>
<dbReference type="GO" id="GO:0006974">
    <property type="term" value="P:DNA damage response"/>
    <property type="evidence" value="ECO:0007669"/>
    <property type="project" value="TreeGrafter"/>
</dbReference>
<reference evidence="1 2" key="1">
    <citation type="submission" date="2016-12" db="EMBL/GenBank/DDBJ databases">
        <title>Diversity of luminous bacteria.</title>
        <authorList>
            <person name="Yoshizawa S."/>
            <person name="Kogure K."/>
        </authorList>
    </citation>
    <scope>NUCLEOTIDE SEQUENCE [LARGE SCALE GENOMIC DNA]</scope>
    <source>
        <strain evidence="1 2">LC1-200</strain>
    </source>
</reference>
<dbReference type="RefSeq" id="WP_105062520.1">
    <property type="nucleotide sequence ID" value="NZ_MSCJ01000003.1"/>
</dbReference>
<organism evidence="1 2">
    <name type="scientific">Photobacterium angustum</name>
    <dbReference type="NCBI Taxonomy" id="661"/>
    <lineage>
        <taxon>Bacteria</taxon>
        <taxon>Pseudomonadati</taxon>
        <taxon>Pseudomonadota</taxon>
        <taxon>Gammaproteobacteria</taxon>
        <taxon>Vibrionales</taxon>
        <taxon>Vibrionaceae</taxon>
        <taxon>Photobacterium</taxon>
    </lineage>
</organism>
<dbReference type="PANTHER" id="PTHR38785">
    <property type="entry name" value="HOMOLOG OF VIRK"/>
    <property type="match status" value="1"/>
</dbReference>
<accession>A0A2S7VLB8</accession>
<comment type="caution">
    <text evidence="1">The sequence shown here is derived from an EMBL/GenBank/DDBJ whole genome shotgun (WGS) entry which is preliminary data.</text>
</comment>
<dbReference type="PANTHER" id="PTHR38785:SF1">
    <property type="entry name" value="HOMOLOG OF VIRK"/>
    <property type="match status" value="1"/>
</dbReference>
<evidence type="ECO:0008006" key="3">
    <source>
        <dbReference type="Google" id="ProtNLM"/>
    </source>
</evidence>
<gene>
    <name evidence="1" type="ORF">BTO08_21245</name>
</gene>
<sequence length="309" mass="35807">MSQQAIASSAVFKRGSFLSNMLYPNITGIDKVRKKFRLYCWCVFSPKVTDELMSCFDDPLLEKLITVYPSFIEKPLKPYGCVSWDKKQRMQMLKKHLQFMLNNFSSNLLNIYQHEGLKLSQITDKNDNVYNIYLDAGYSREGSLGLTLTDSNDMQLYCISFTVNQDQNHLHIGALQGPDSDIENRQELIKELTKGLYGLRPKALMVELALIFADAYQLKNITAVSNNGHIYQALRYIGSKRHAVNCDYDQIWQEYKGVKESNVTYKLPLLPERKDLSTLNRNKRKLYKNRYQWLDELKQTLALALKSVN</sequence>
<dbReference type="EMBL" id="MSCJ01000003">
    <property type="protein sequence ID" value="PQJ62745.1"/>
    <property type="molecule type" value="Genomic_DNA"/>
</dbReference>
<dbReference type="AlphaFoldDB" id="A0A2S7VLB8"/>
<protein>
    <recommendedName>
        <fullName evidence="3">DUF535 domain-containing protein</fullName>
    </recommendedName>
</protein>
<dbReference type="Pfam" id="PF04393">
    <property type="entry name" value="DUF535"/>
    <property type="match status" value="1"/>
</dbReference>
<proteinExistence type="predicted"/>